<dbReference type="SUPFAM" id="SSF48295">
    <property type="entry name" value="TrpR-like"/>
    <property type="match status" value="1"/>
</dbReference>
<sequence length="94" mass="11459">MDILTLRYPEKMHSCEKILLKEPLTSMDIIEINKRIFGTEDYYQTNQKHKFYDKSDILKILDYQKKNKMNNTQLANHFKMSRNTIAKWKKKFQI</sequence>
<gene>
    <name evidence="1" type="ORF">QX233_04020</name>
</gene>
<comment type="caution">
    <text evidence="1">The sequence shown here is derived from an EMBL/GenBank/DDBJ whole genome shotgun (WGS) entry which is preliminary data.</text>
</comment>
<organism evidence="1 2">
    <name type="scientific">Chryseobacterium gambrini</name>
    <dbReference type="NCBI Taxonomy" id="373672"/>
    <lineage>
        <taxon>Bacteria</taxon>
        <taxon>Pseudomonadati</taxon>
        <taxon>Bacteroidota</taxon>
        <taxon>Flavobacteriia</taxon>
        <taxon>Flavobacteriales</taxon>
        <taxon>Weeksellaceae</taxon>
        <taxon>Chryseobacterium group</taxon>
        <taxon>Chryseobacterium</taxon>
    </lineage>
</organism>
<dbReference type="GO" id="GO:0043565">
    <property type="term" value="F:sequence-specific DNA binding"/>
    <property type="evidence" value="ECO:0007669"/>
    <property type="project" value="InterPro"/>
</dbReference>
<dbReference type="Proteomes" id="UP001225933">
    <property type="component" value="Unassembled WGS sequence"/>
</dbReference>
<evidence type="ECO:0000313" key="1">
    <source>
        <dbReference type="EMBL" id="MDN4011618.1"/>
    </source>
</evidence>
<evidence type="ECO:0000313" key="2">
    <source>
        <dbReference type="Proteomes" id="UP001225933"/>
    </source>
</evidence>
<dbReference type="AlphaFoldDB" id="A0AAJ1R4R0"/>
<proteinExistence type="predicted"/>
<name>A0AAJ1R4R0_9FLAO</name>
<accession>A0AAJ1R4R0</accession>
<dbReference type="EMBL" id="JAUHGV010000003">
    <property type="protein sequence ID" value="MDN4011618.1"/>
    <property type="molecule type" value="Genomic_DNA"/>
</dbReference>
<protein>
    <submittedName>
        <fullName evidence="1">Helix-turn-helix domain-containing protein</fullName>
    </submittedName>
</protein>
<reference evidence="1" key="1">
    <citation type="submission" date="2023-06" db="EMBL/GenBank/DDBJ databases">
        <title>Two Chryseobacterium gambrini strains from China.</title>
        <authorList>
            <person name="Zeng J."/>
            <person name="Wu Y."/>
        </authorList>
    </citation>
    <scope>NUCLEOTIDE SEQUENCE</scope>
    <source>
        <strain evidence="1">SQ219</strain>
    </source>
</reference>
<dbReference type="RefSeq" id="WP_250902147.1">
    <property type="nucleotide sequence ID" value="NZ_JAUHGV010000003.1"/>
</dbReference>
<dbReference type="InterPro" id="IPR010921">
    <property type="entry name" value="Trp_repressor/repl_initiator"/>
</dbReference>